<dbReference type="Gramene" id="Psat07G0026300-T1">
    <property type="protein sequence ID" value="KAI5382780.1"/>
    <property type="gene ID" value="KIW84_070263"/>
</dbReference>
<reference evidence="2 3" key="1">
    <citation type="journal article" date="2022" name="Nat. Genet.">
        <title>Improved pea reference genome and pan-genome highlight genomic features and evolutionary characteristics.</title>
        <authorList>
            <person name="Yang T."/>
            <person name="Liu R."/>
            <person name="Luo Y."/>
            <person name="Hu S."/>
            <person name="Wang D."/>
            <person name="Wang C."/>
            <person name="Pandey M.K."/>
            <person name="Ge S."/>
            <person name="Xu Q."/>
            <person name="Li N."/>
            <person name="Li G."/>
            <person name="Huang Y."/>
            <person name="Saxena R.K."/>
            <person name="Ji Y."/>
            <person name="Li M."/>
            <person name="Yan X."/>
            <person name="He Y."/>
            <person name="Liu Y."/>
            <person name="Wang X."/>
            <person name="Xiang C."/>
            <person name="Varshney R.K."/>
            <person name="Ding H."/>
            <person name="Gao S."/>
            <person name="Zong X."/>
        </authorList>
    </citation>
    <scope>NUCLEOTIDE SEQUENCE [LARGE SCALE GENOMIC DNA]</scope>
    <source>
        <strain evidence="2 3">cv. Zhongwan 6</strain>
    </source>
</reference>
<sequence length="172" mass="19522">MNIIIESVSKSQDKYTHEKAKEVVDVDEETKTDEKYVVKVMKSITRCMDDGVKEKKKDVPSKTSMKNTEILKKKTLQRTLVNIATTKHRGQTSGGNSSPISKAIRKYVFLELMEVSKALQETNTSSTIKKMNVDVFIEMLTKERDAKKEEDDSEKEEEIASDIGEENQPASE</sequence>
<proteinExistence type="predicted"/>
<evidence type="ECO:0000256" key="1">
    <source>
        <dbReference type="SAM" id="MobiDB-lite"/>
    </source>
</evidence>
<accession>A0A9D4VHJ0</accession>
<protein>
    <submittedName>
        <fullName evidence="2">Uncharacterized protein</fullName>
    </submittedName>
</protein>
<feature type="region of interest" description="Disordered" evidence="1">
    <location>
        <begin position="143"/>
        <end position="172"/>
    </location>
</feature>
<organism evidence="2 3">
    <name type="scientific">Pisum sativum</name>
    <name type="common">Garden pea</name>
    <name type="synonym">Lathyrus oleraceus</name>
    <dbReference type="NCBI Taxonomy" id="3888"/>
    <lineage>
        <taxon>Eukaryota</taxon>
        <taxon>Viridiplantae</taxon>
        <taxon>Streptophyta</taxon>
        <taxon>Embryophyta</taxon>
        <taxon>Tracheophyta</taxon>
        <taxon>Spermatophyta</taxon>
        <taxon>Magnoliopsida</taxon>
        <taxon>eudicotyledons</taxon>
        <taxon>Gunneridae</taxon>
        <taxon>Pentapetalae</taxon>
        <taxon>rosids</taxon>
        <taxon>fabids</taxon>
        <taxon>Fabales</taxon>
        <taxon>Fabaceae</taxon>
        <taxon>Papilionoideae</taxon>
        <taxon>50 kb inversion clade</taxon>
        <taxon>NPAAA clade</taxon>
        <taxon>Hologalegina</taxon>
        <taxon>IRL clade</taxon>
        <taxon>Fabeae</taxon>
        <taxon>Lathyrus</taxon>
    </lineage>
</organism>
<dbReference type="EMBL" id="JAMSHJ010000007">
    <property type="protein sequence ID" value="KAI5382780.1"/>
    <property type="molecule type" value="Genomic_DNA"/>
</dbReference>
<evidence type="ECO:0000313" key="3">
    <source>
        <dbReference type="Proteomes" id="UP001058974"/>
    </source>
</evidence>
<name>A0A9D4VHJ0_PEA</name>
<comment type="caution">
    <text evidence="2">The sequence shown here is derived from an EMBL/GenBank/DDBJ whole genome shotgun (WGS) entry which is preliminary data.</text>
</comment>
<gene>
    <name evidence="2" type="ORF">KIW84_070263</name>
</gene>
<feature type="compositionally biased region" description="Acidic residues" evidence="1">
    <location>
        <begin position="151"/>
        <end position="165"/>
    </location>
</feature>
<evidence type="ECO:0000313" key="2">
    <source>
        <dbReference type="EMBL" id="KAI5382780.1"/>
    </source>
</evidence>
<dbReference type="AlphaFoldDB" id="A0A9D4VHJ0"/>
<dbReference type="Proteomes" id="UP001058974">
    <property type="component" value="Chromosome 7"/>
</dbReference>
<keyword evidence="3" id="KW-1185">Reference proteome</keyword>